<dbReference type="Proteomes" id="UP001432027">
    <property type="component" value="Unassembled WGS sequence"/>
</dbReference>
<evidence type="ECO:0000256" key="5">
    <source>
        <dbReference type="ARBA" id="ARBA00022692"/>
    </source>
</evidence>
<evidence type="ECO:0000313" key="12">
    <source>
        <dbReference type="EMBL" id="GMT03304.1"/>
    </source>
</evidence>
<accession>A0AAV5U8W1</accession>
<evidence type="ECO:0000256" key="10">
    <source>
        <dbReference type="ARBA" id="ARBA00038150"/>
    </source>
</evidence>
<name>A0AAV5U8W1_9BILA</name>
<evidence type="ECO:0000313" key="13">
    <source>
        <dbReference type="Proteomes" id="UP001432027"/>
    </source>
</evidence>
<protein>
    <submittedName>
        <fullName evidence="12">Uncharacterized protein</fullName>
    </submittedName>
</protein>
<evidence type="ECO:0000256" key="11">
    <source>
        <dbReference type="SAM" id="Phobius"/>
    </source>
</evidence>
<evidence type="ECO:0000256" key="2">
    <source>
        <dbReference type="ARBA" id="ARBA00004922"/>
    </source>
</evidence>
<reference evidence="12" key="1">
    <citation type="submission" date="2023-10" db="EMBL/GenBank/DDBJ databases">
        <title>Genome assembly of Pristionchus species.</title>
        <authorList>
            <person name="Yoshida K."/>
            <person name="Sommer R.J."/>
        </authorList>
    </citation>
    <scope>NUCLEOTIDE SEQUENCE</scope>
    <source>
        <strain evidence="12">RS0144</strain>
    </source>
</reference>
<keyword evidence="6" id="KW-0735">Signal-anchor</keyword>
<evidence type="ECO:0000256" key="8">
    <source>
        <dbReference type="ARBA" id="ARBA00023136"/>
    </source>
</evidence>
<feature type="non-terminal residue" evidence="12">
    <location>
        <position position="1"/>
    </location>
</feature>
<keyword evidence="3" id="KW-0328">Glycosyltransferase</keyword>
<evidence type="ECO:0000256" key="3">
    <source>
        <dbReference type="ARBA" id="ARBA00022676"/>
    </source>
</evidence>
<dbReference type="GO" id="GO:0016020">
    <property type="term" value="C:membrane"/>
    <property type="evidence" value="ECO:0007669"/>
    <property type="project" value="UniProtKB-SubCell"/>
</dbReference>
<dbReference type="PANTHER" id="PTHR19297:SF185">
    <property type="entry name" value="BETA-1,3-GALACTOSYL-O-GLYCOSYL-GLYCOPROTEIN BETA-1,6-N-ACETYLGLUCOSAMINYLTRANSFERASE 3"/>
    <property type="match status" value="1"/>
</dbReference>
<comment type="similarity">
    <text evidence="10">Belongs to the glycosyltransferase 14 family.</text>
</comment>
<keyword evidence="7 11" id="KW-1133">Transmembrane helix</keyword>
<dbReference type="EMBL" id="BTSX01000006">
    <property type="protein sequence ID" value="GMT03304.1"/>
    <property type="molecule type" value="Genomic_DNA"/>
</dbReference>
<evidence type="ECO:0000256" key="6">
    <source>
        <dbReference type="ARBA" id="ARBA00022968"/>
    </source>
</evidence>
<keyword evidence="5 11" id="KW-0812">Transmembrane</keyword>
<comment type="pathway">
    <text evidence="2">Protein modification; protein glycosylation.</text>
</comment>
<evidence type="ECO:0000256" key="1">
    <source>
        <dbReference type="ARBA" id="ARBA00004606"/>
    </source>
</evidence>
<keyword evidence="13" id="KW-1185">Reference proteome</keyword>
<evidence type="ECO:0000256" key="4">
    <source>
        <dbReference type="ARBA" id="ARBA00022679"/>
    </source>
</evidence>
<dbReference type="InterPro" id="IPR003406">
    <property type="entry name" value="Glyco_trans_14"/>
</dbReference>
<comment type="subcellular location">
    <subcellularLocation>
        <location evidence="1">Membrane</location>
        <topology evidence="1">Single-pass type II membrane protein</topology>
    </subcellularLocation>
</comment>
<keyword evidence="9" id="KW-0325">Glycoprotein</keyword>
<dbReference type="AlphaFoldDB" id="A0AAV5U8W1"/>
<keyword evidence="8 11" id="KW-0472">Membrane</keyword>
<dbReference type="PANTHER" id="PTHR19297">
    <property type="entry name" value="GLYCOSYLTRANSFERASE 14 FAMILY MEMBER"/>
    <property type="match status" value="1"/>
</dbReference>
<gene>
    <name evidence="12" type="ORF">PENTCL1PPCAC_25478</name>
</gene>
<organism evidence="12 13">
    <name type="scientific">Pristionchus entomophagus</name>
    <dbReference type="NCBI Taxonomy" id="358040"/>
    <lineage>
        <taxon>Eukaryota</taxon>
        <taxon>Metazoa</taxon>
        <taxon>Ecdysozoa</taxon>
        <taxon>Nematoda</taxon>
        <taxon>Chromadorea</taxon>
        <taxon>Rhabditida</taxon>
        <taxon>Rhabditina</taxon>
        <taxon>Diplogasteromorpha</taxon>
        <taxon>Diplogasteroidea</taxon>
        <taxon>Neodiplogasteridae</taxon>
        <taxon>Pristionchus</taxon>
    </lineage>
</organism>
<proteinExistence type="inferred from homology"/>
<evidence type="ECO:0000256" key="7">
    <source>
        <dbReference type="ARBA" id="ARBA00022989"/>
    </source>
</evidence>
<dbReference type="Pfam" id="PF02485">
    <property type="entry name" value="Branch"/>
    <property type="match status" value="1"/>
</dbReference>
<sequence>FRLSTRQRRIIQAATALTFISIIYLVFSIPSEKPKKYWRIRVRDNLTPNIPEESEESPEIVDIVLNHSNPAIIDAIHIACDDAFANAGTTIAYLKRFAFDRESLQSLIATSSDRCRTYLSSFGFAKSEPSQEEKEFPLAYAVVAHGSFDQLLLVLSSFYESHNAFCISVPSNADPVFIRLVHTLDDCFENIHVIDVGEISWGSYEIQRATYGCMQYLVEQEPVQWRYLQYLSGVDVPLRTNLEMVRIMKEWKGFSHVHTLPYPEERLGGNVNKTPPVALFKSSLSAIVAREAAQVMVHHPKAKELMEFLKPTIVADESFWSSALGNPDVLPVPGAFNVGAFLIEKSEHVNGTEYPLKNCSHAPCLTSGFVGRYQQWQGRQPNTTSDNCKGEWTNHSCVFGVGDLPTLVSNEAFVAHKLYIDFEPAALVCLLKEIKRRRGHPDDRFDAQQYSHLPQIEYARGIPLENLSRKDLIGSA</sequence>
<comment type="caution">
    <text evidence="12">The sequence shown here is derived from an EMBL/GenBank/DDBJ whole genome shotgun (WGS) entry which is preliminary data.</text>
</comment>
<keyword evidence="4" id="KW-0808">Transferase</keyword>
<evidence type="ECO:0000256" key="9">
    <source>
        <dbReference type="ARBA" id="ARBA00023180"/>
    </source>
</evidence>
<feature type="transmembrane region" description="Helical" evidence="11">
    <location>
        <begin position="9"/>
        <end position="27"/>
    </location>
</feature>
<dbReference type="GO" id="GO:0008375">
    <property type="term" value="F:acetylglucosaminyltransferase activity"/>
    <property type="evidence" value="ECO:0007669"/>
    <property type="project" value="TreeGrafter"/>
</dbReference>